<comment type="caution">
    <text evidence="2">The sequence shown here is derived from an EMBL/GenBank/DDBJ whole genome shotgun (WGS) entry which is preliminary data.</text>
</comment>
<keyword evidence="3" id="KW-1185">Reference proteome</keyword>
<dbReference type="EMBL" id="JAJNBZ010000010">
    <property type="protein sequence ID" value="MCE5170473.1"/>
    <property type="molecule type" value="Genomic_DNA"/>
</dbReference>
<protein>
    <submittedName>
        <fullName evidence="2">Uncharacterized protein</fullName>
    </submittedName>
</protein>
<organism evidence="2 3">
    <name type="scientific">Paenibacillus profundus</name>
    <dbReference type="NCBI Taxonomy" id="1173085"/>
    <lineage>
        <taxon>Bacteria</taxon>
        <taxon>Bacillati</taxon>
        <taxon>Bacillota</taxon>
        <taxon>Bacilli</taxon>
        <taxon>Bacillales</taxon>
        <taxon>Paenibacillaceae</taxon>
        <taxon>Paenibacillus</taxon>
    </lineage>
</organism>
<evidence type="ECO:0000256" key="1">
    <source>
        <dbReference type="SAM" id="Phobius"/>
    </source>
</evidence>
<feature type="transmembrane region" description="Helical" evidence="1">
    <location>
        <begin position="35"/>
        <end position="58"/>
    </location>
</feature>
<evidence type="ECO:0000313" key="2">
    <source>
        <dbReference type="EMBL" id="MCE5170473.1"/>
    </source>
</evidence>
<keyword evidence="1" id="KW-0472">Membrane</keyword>
<sequence>MNNCNLWLGFDVIEVWFISYTATPPQRSSGNGNPILLLVIPLALTVAAYVLSIGIYVYRWLRDHDLRWRWGTIAAGGLLVVSMGVPAAALSRHVRSEVMKHQSYDPGLSPLTMHNNGVLCNGYTFMLLIGIAVLLAGVISLFTVRKSAFE</sequence>
<name>A0ABS8YEP2_9BACL</name>
<keyword evidence="1" id="KW-0812">Transmembrane</keyword>
<accession>A0ABS8YEP2</accession>
<gene>
    <name evidence="2" type="ORF">LQV63_14250</name>
</gene>
<feature type="transmembrane region" description="Helical" evidence="1">
    <location>
        <begin position="70"/>
        <end position="90"/>
    </location>
</feature>
<dbReference type="RefSeq" id="WP_233697205.1">
    <property type="nucleotide sequence ID" value="NZ_JAJNBZ010000010.1"/>
</dbReference>
<reference evidence="2 3" key="1">
    <citation type="submission" date="2021-11" db="EMBL/GenBank/DDBJ databases">
        <title>Draft genome sequence of Paenibacillus profundus YoMME, a new Gram-positive bacteria with exoelectrogenic properties.</title>
        <authorList>
            <person name="Hubenova Y."/>
            <person name="Hubenova E."/>
            <person name="Manasiev Y."/>
            <person name="Peykov S."/>
            <person name="Mitov M."/>
        </authorList>
    </citation>
    <scope>NUCLEOTIDE SEQUENCE [LARGE SCALE GENOMIC DNA]</scope>
    <source>
        <strain evidence="2 3">YoMME</strain>
    </source>
</reference>
<dbReference type="Proteomes" id="UP001199916">
    <property type="component" value="Unassembled WGS sequence"/>
</dbReference>
<proteinExistence type="predicted"/>
<feature type="transmembrane region" description="Helical" evidence="1">
    <location>
        <begin position="123"/>
        <end position="144"/>
    </location>
</feature>
<evidence type="ECO:0000313" key="3">
    <source>
        <dbReference type="Proteomes" id="UP001199916"/>
    </source>
</evidence>
<keyword evidence="1" id="KW-1133">Transmembrane helix</keyword>